<dbReference type="Proteomes" id="UP001209878">
    <property type="component" value="Unassembled WGS sequence"/>
</dbReference>
<organism evidence="1 2">
    <name type="scientific">Ridgeia piscesae</name>
    <name type="common">Tubeworm</name>
    <dbReference type="NCBI Taxonomy" id="27915"/>
    <lineage>
        <taxon>Eukaryota</taxon>
        <taxon>Metazoa</taxon>
        <taxon>Spiralia</taxon>
        <taxon>Lophotrochozoa</taxon>
        <taxon>Annelida</taxon>
        <taxon>Polychaeta</taxon>
        <taxon>Sedentaria</taxon>
        <taxon>Canalipalpata</taxon>
        <taxon>Sabellida</taxon>
        <taxon>Siboglinidae</taxon>
        <taxon>Ridgeia</taxon>
    </lineage>
</organism>
<reference evidence="1" key="1">
    <citation type="journal article" date="2023" name="Mol. Biol. Evol.">
        <title>Third-Generation Sequencing Reveals the Adaptive Role of the Epigenome in Three Deep-Sea Polychaetes.</title>
        <authorList>
            <person name="Perez M."/>
            <person name="Aroh O."/>
            <person name="Sun Y."/>
            <person name="Lan Y."/>
            <person name="Juniper S.K."/>
            <person name="Young C.R."/>
            <person name="Angers B."/>
            <person name="Qian P.Y."/>
        </authorList>
    </citation>
    <scope>NUCLEOTIDE SEQUENCE</scope>
    <source>
        <strain evidence="1">R07B-5</strain>
    </source>
</reference>
<comment type="caution">
    <text evidence="1">The sequence shown here is derived from an EMBL/GenBank/DDBJ whole genome shotgun (WGS) entry which is preliminary data.</text>
</comment>
<proteinExistence type="predicted"/>
<dbReference type="EMBL" id="JAODUO010001037">
    <property type="protein sequence ID" value="KAK2171695.1"/>
    <property type="molecule type" value="Genomic_DNA"/>
</dbReference>
<evidence type="ECO:0000313" key="2">
    <source>
        <dbReference type="Proteomes" id="UP001209878"/>
    </source>
</evidence>
<sequence length="140" mass="15819">MSFPIDESGISIQVVVSMMSRVVSRMSRFCDVVSGLSWLPCGFRSSVLAYHSRHVCHASGCSVRQLVTCRLRHLRRRCLAFHISLPVSASWMSRVRRVGSSRRITDVLRLTSSSSLTCQSRFSVQLRHTSDMSFLRLSPV</sequence>
<accession>A0AAD9KID3</accession>
<keyword evidence="2" id="KW-1185">Reference proteome</keyword>
<gene>
    <name evidence="1" type="ORF">NP493_1038g01001</name>
</gene>
<name>A0AAD9KID3_RIDPI</name>
<dbReference type="AlphaFoldDB" id="A0AAD9KID3"/>
<protein>
    <submittedName>
        <fullName evidence="1">Uncharacterized protein</fullName>
    </submittedName>
</protein>
<evidence type="ECO:0000313" key="1">
    <source>
        <dbReference type="EMBL" id="KAK2171695.1"/>
    </source>
</evidence>